<evidence type="ECO:0000256" key="1">
    <source>
        <dbReference type="ARBA" id="ARBA00006426"/>
    </source>
</evidence>
<dbReference type="InterPro" id="IPR000477">
    <property type="entry name" value="RT_dom"/>
</dbReference>
<dbReference type="InterPro" id="IPR023796">
    <property type="entry name" value="Serpin_dom"/>
</dbReference>
<gene>
    <name evidence="4" type="ORF">llap_5839</name>
</gene>
<organism evidence="4 5">
    <name type="scientific">Limosa lapponica baueri</name>
    <dbReference type="NCBI Taxonomy" id="1758121"/>
    <lineage>
        <taxon>Eukaryota</taxon>
        <taxon>Metazoa</taxon>
        <taxon>Chordata</taxon>
        <taxon>Craniata</taxon>
        <taxon>Vertebrata</taxon>
        <taxon>Euteleostomi</taxon>
        <taxon>Archelosauria</taxon>
        <taxon>Archosauria</taxon>
        <taxon>Dinosauria</taxon>
        <taxon>Saurischia</taxon>
        <taxon>Theropoda</taxon>
        <taxon>Coelurosauria</taxon>
        <taxon>Aves</taxon>
        <taxon>Neognathae</taxon>
        <taxon>Neoaves</taxon>
        <taxon>Charadriiformes</taxon>
        <taxon>Scolopacidae</taxon>
        <taxon>Limosa</taxon>
    </lineage>
</organism>
<dbReference type="FunFam" id="3.30.497.10:FF:000001">
    <property type="entry name" value="Serine protease inhibitor"/>
    <property type="match status" value="1"/>
</dbReference>
<dbReference type="Pfam" id="PF00078">
    <property type="entry name" value="RVT_1"/>
    <property type="match status" value="1"/>
</dbReference>
<dbReference type="InterPro" id="IPR042178">
    <property type="entry name" value="Serpin_sf_1"/>
</dbReference>
<dbReference type="EMBL" id="KZ505866">
    <property type="protein sequence ID" value="PKU43867.1"/>
    <property type="molecule type" value="Genomic_DNA"/>
</dbReference>
<feature type="coiled-coil region" evidence="2">
    <location>
        <begin position="148"/>
        <end position="179"/>
    </location>
</feature>
<dbReference type="InterPro" id="IPR043502">
    <property type="entry name" value="DNA/RNA_pol_sf"/>
</dbReference>
<dbReference type="SUPFAM" id="SSF56574">
    <property type="entry name" value="Serpins"/>
    <property type="match status" value="2"/>
</dbReference>
<dbReference type="InterPro" id="IPR042185">
    <property type="entry name" value="Serpin_sf_2"/>
</dbReference>
<dbReference type="SUPFAM" id="SSF56672">
    <property type="entry name" value="DNA/RNA polymerases"/>
    <property type="match status" value="1"/>
</dbReference>
<evidence type="ECO:0000313" key="4">
    <source>
        <dbReference type="EMBL" id="PKU43867.1"/>
    </source>
</evidence>
<dbReference type="InterPro" id="IPR000215">
    <property type="entry name" value="Serpin_fam"/>
</dbReference>
<dbReference type="PANTHER" id="PTHR11461">
    <property type="entry name" value="SERINE PROTEASE INHIBITOR, SERPIN"/>
    <property type="match status" value="1"/>
</dbReference>
<evidence type="ECO:0000256" key="2">
    <source>
        <dbReference type="SAM" id="Coils"/>
    </source>
</evidence>
<dbReference type="InterPro" id="IPR023795">
    <property type="entry name" value="Serpin_CS"/>
</dbReference>
<dbReference type="GO" id="GO:0005615">
    <property type="term" value="C:extracellular space"/>
    <property type="evidence" value="ECO:0007669"/>
    <property type="project" value="InterPro"/>
</dbReference>
<dbReference type="Proteomes" id="UP000233556">
    <property type="component" value="Unassembled WGS sequence"/>
</dbReference>
<dbReference type="SMART" id="SM00093">
    <property type="entry name" value="SERPIN"/>
    <property type="match status" value="2"/>
</dbReference>
<dbReference type="AlphaFoldDB" id="A0A2I0UCT9"/>
<feature type="domain" description="Serpin" evidence="3">
    <location>
        <begin position="847"/>
        <end position="1222"/>
    </location>
</feature>
<accession>A0A2I0UCT9</accession>
<sequence length="1222" mass="138383">MQLVSGPTRESALLDLLLVNREELVGEVKVGGRLGHSDHEMIEFSILGETRRGVTKTATLDFWRANFDLFRRLLDKIPWEAALKDIGVQEEWTYYKKEVLKAQEQAVPVYRKTSRRGRRRAWLNRDLLLDLRNKRRVYNLWKRGQVSHEDYKEVVKLCREKIRRAKAQLELNLATAVKDNKKCFYKFINNKRRIRENLPPLSDAEGNIVTKDEEKAEVLNAYFASVFSSGTSCFLDTQPHELGDKEGKQNEGITIKEEEISDLLRRLDAHKSMGPDGLHPRVLKELADMLAKLLSIIYMKSWITGEVPKDWRVANVTPIYKKGKKEDPGNYRPVSLTSIPEKVMEQVILSAITNHIMGNHGIRPSQHGFMKGRSCQTNLISFYDMMTRLLDEGKAVDIIYLDFQKVFDTVPHRILVEKLAAHGLGEHMICWIKHWLSGRTDFTMGSISAANAEFSFDVFKELKVHHANDNILYSPMSIIAALAMVYLGARGNTEHQMEKVLHFDKIAGLGGTIQTKCGKSMNIHLLFKELLSDITAPKANSSLHIANRLYAEKTCPILPIYSKCVKKLYRAGLEMVNFKTASNQARQLINSWVENQTNGQIQDILVSGSVDLNTALALVSAIYFKGIWKTAFKEDDTQEMPFSVTKKESRPVQMMCQNGTFKVAAVAAENMKILELPYASGQLSMLVLLPDDISGLEQLENKISFEKLTEWTSPNVMEKRRVKVYLPRMKIQEKYNLKSVLTTLGMTDLFSPSANLSGISSAKTLKISEAIHEAYMEVNEEGTEMAGSAGVMGDIKHSSELEEFRADHPFLFLLKHNPTNIILFFGKYYNTDFTMGSITAANAEFCFDVFRELKVHHANDNIFYSPLSIISALAMVYLGARGNTQSQMEKVLHFDNITGLGDTNDSQCGTSEYLHNSFKNLLSDITMPNATYSLKIAERLYIEKTYPVLPEYLKCAKKFYKAGLEEVNFKTATEEARQLVNSWVEKETNGQIQDFLVSGSVDFNTAVALVNAIYFKGIWKSAFKEDDTQEMPFNVTEQESRPVQMMCQNGTFKVAAVAAENMKILELPYASGQLSMLVLLPDDISGLEQLENKISFEKLTEWTSPNVMEKRRVKVYLPRMKIQEKYNLKSVLTTLGMTDLFSPSANLSGISSAENLKISEAIHEAYMEVNEEGTEMAGSAGVMGDIKHSSELEEFRADHPFLFLLKHNPTNIILFFGKYCSP</sequence>
<dbReference type="PANTHER" id="PTHR11461:SF186">
    <property type="entry name" value="SERPIN B4"/>
    <property type="match status" value="1"/>
</dbReference>
<reference evidence="5" key="1">
    <citation type="submission" date="2017-11" db="EMBL/GenBank/DDBJ databases">
        <authorList>
            <person name="Lima N.C."/>
            <person name="Parody-Merino A.M."/>
            <person name="Battley P.F."/>
            <person name="Fidler A.E."/>
            <person name="Prosdocimi F."/>
        </authorList>
    </citation>
    <scope>NUCLEOTIDE SEQUENCE [LARGE SCALE GENOMIC DNA]</scope>
</reference>
<dbReference type="GO" id="GO:0004867">
    <property type="term" value="F:serine-type endopeptidase inhibitor activity"/>
    <property type="evidence" value="ECO:0007669"/>
    <property type="project" value="InterPro"/>
</dbReference>
<proteinExistence type="inferred from homology"/>
<keyword evidence="2" id="KW-0175">Coiled coil</keyword>
<dbReference type="CDD" id="cd01650">
    <property type="entry name" value="RT_nLTR_like"/>
    <property type="match status" value="1"/>
</dbReference>
<dbReference type="Pfam" id="PF00079">
    <property type="entry name" value="Serpin"/>
    <property type="match status" value="2"/>
</dbReference>
<evidence type="ECO:0000259" key="3">
    <source>
        <dbReference type="SMART" id="SM00093"/>
    </source>
</evidence>
<dbReference type="Gene3D" id="3.30.497.10">
    <property type="entry name" value="Antithrombin, subunit I, domain 2"/>
    <property type="match status" value="2"/>
</dbReference>
<dbReference type="Gene3D" id="2.30.39.10">
    <property type="entry name" value="Alpha-1-antitrypsin, domain 1"/>
    <property type="match status" value="2"/>
</dbReference>
<dbReference type="PROSITE" id="PS00284">
    <property type="entry name" value="SERPIN"/>
    <property type="match status" value="2"/>
</dbReference>
<comment type="similarity">
    <text evidence="1">Belongs to the serpin family. Ov-serpin subfamily.</text>
</comment>
<feature type="domain" description="Serpin" evidence="3">
    <location>
        <begin position="456"/>
        <end position="831"/>
    </location>
</feature>
<reference evidence="5" key="2">
    <citation type="submission" date="2017-12" db="EMBL/GenBank/DDBJ databases">
        <title>Genome sequence of the Bar-tailed Godwit (Limosa lapponica baueri).</title>
        <authorList>
            <person name="Lima N.C.B."/>
            <person name="Parody-Merino A.M."/>
            <person name="Battley P.F."/>
            <person name="Fidler A.E."/>
            <person name="Prosdocimi F."/>
        </authorList>
    </citation>
    <scope>NUCLEOTIDE SEQUENCE [LARGE SCALE GENOMIC DNA]</scope>
</reference>
<evidence type="ECO:0000313" key="5">
    <source>
        <dbReference type="Proteomes" id="UP000233556"/>
    </source>
</evidence>
<dbReference type="OrthoDB" id="671595at2759"/>
<keyword evidence="5" id="KW-1185">Reference proteome</keyword>
<dbReference type="FunFam" id="2.30.39.10:FF:000001">
    <property type="entry name" value="Serpin family B member 2"/>
    <property type="match status" value="2"/>
</dbReference>
<dbReference type="InterPro" id="IPR036186">
    <property type="entry name" value="Serpin_sf"/>
</dbReference>
<name>A0A2I0UCT9_LIMLA</name>
<protein>
    <submittedName>
        <fullName evidence="4">Ovalbumin-related protein y-like</fullName>
    </submittedName>
</protein>